<sequence length="322" mass="36238">MHSPSELLKHVEQAISEIQYPTYPGNLYQPISYIMSLGGKRVRPTMLLMAVDLFSGDIRKALPAAMAIETFHNFTLIHDDIMDNAPLRRGKQTVHEKWGTNTAILSGDVMMVEANKHITNVDVSILKPALDTFNATAQGVCEGQQLDMEFENRSDVSIPEYIDMIRLKTAVLLGGSMKLGAIVANAKPEEADLIYAFGENLGIAFQLQDDILDVFGDPEKFGKQIAGDIIANKKTFLLLKLQELASKEDHAKLIGQFVNKNNEDKIKHITDLYHNYKIRELATQEMKNYLDKAYSALRKIAIPEARKSEIIKLAEELMNREY</sequence>
<name>A0A2D1U5D7_9SPHI</name>
<dbReference type="PROSITE" id="PS00723">
    <property type="entry name" value="POLYPRENYL_SYNTHASE_1"/>
    <property type="match status" value="1"/>
</dbReference>
<comment type="cofactor">
    <cofactor evidence="1">
        <name>Mg(2+)</name>
        <dbReference type="ChEBI" id="CHEBI:18420"/>
    </cofactor>
</comment>
<keyword evidence="5" id="KW-0460">Magnesium</keyword>
<dbReference type="SFLD" id="SFLDG01017">
    <property type="entry name" value="Polyprenyl_Transferase_Like"/>
    <property type="match status" value="1"/>
</dbReference>
<keyword evidence="3 6" id="KW-0808">Transferase</keyword>
<evidence type="ECO:0000256" key="1">
    <source>
        <dbReference type="ARBA" id="ARBA00001946"/>
    </source>
</evidence>
<dbReference type="SFLD" id="SFLDS00005">
    <property type="entry name" value="Isoprenoid_Synthase_Type_I"/>
    <property type="match status" value="1"/>
</dbReference>
<proteinExistence type="inferred from homology"/>
<gene>
    <name evidence="7" type="ORF">CPT03_10245</name>
</gene>
<evidence type="ECO:0000313" key="8">
    <source>
        <dbReference type="Proteomes" id="UP000223749"/>
    </source>
</evidence>
<protein>
    <submittedName>
        <fullName evidence="7">Isoprenyl synthetase</fullName>
    </submittedName>
</protein>
<dbReference type="GO" id="GO:0004659">
    <property type="term" value="F:prenyltransferase activity"/>
    <property type="evidence" value="ECO:0007669"/>
    <property type="project" value="InterPro"/>
</dbReference>
<evidence type="ECO:0000256" key="5">
    <source>
        <dbReference type="ARBA" id="ARBA00022842"/>
    </source>
</evidence>
<evidence type="ECO:0000256" key="4">
    <source>
        <dbReference type="ARBA" id="ARBA00022723"/>
    </source>
</evidence>
<dbReference type="KEGG" id="pgs:CPT03_10245"/>
<dbReference type="RefSeq" id="WP_099438764.1">
    <property type="nucleotide sequence ID" value="NZ_CP024091.1"/>
</dbReference>
<evidence type="ECO:0000256" key="6">
    <source>
        <dbReference type="RuleBase" id="RU004466"/>
    </source>
</evidence>
<dbReference type="PANTHER" id="PTHR12001:SF85">
    <property type="entry name" value="SHORT CHAIN ISOPRENYL DIPHOSPHATE SYNTHASE"/>
    <property type="match status" value="1"/>
</dbReference>
<dbReference type="InterPro" id="IPR033749">
    <property type="entry name" value="Polyprenyl_synt_CS"/>
</dbReference>
<dbReference type="AlphaFoldDB" id="A0A2D1U5D7"/>
<dbReference type="GO" id="GO:0008299">
    <property type="term" value="P:isoprenoid biosynthetic process"/>
    <property type="evidence" value="ECO:0007669"/>
    <property type="project" value="InterPro"/>
</dbReference>
<evidence type="ECO:0000313" key="7">
    <source>
        <dbReference type="EMBL" id="ATP56829.1"/>
    </source>
</evidence>
<dbReference type="PANTHER" id="PTHR12001">
    <property type="entry name" value="GERANYLGERANYL PYROPHOSPHATE SYNTHASE"/>
    <property type="match status" value="1"/>
</dbReference>
<keyword evidence="4" id="KW-0479">Metal-binding</keyword>
<evidence type="ECO:0000256" key="3">
    <source>
        <dbReference type="ARBA" id="ARBA00022679"/>
    </source>
</evidence>
<comment type="similarity">
    <text evidence="2 6">Belongs to the FPP/GGPP synthase family.</text>
</comment>
<accession>A0A2D1U5D7</accession>
<dbReference type="CDD" id="cd00685">
    <property type="entry name" value="Trans_IPPS_HT"/>
    <property type="match status" value="1"/>
</dbReference>
<dbReference type="Gene3D" id="1.10.600.10">
    <property type="entry name" value="Farnesyl Diphosphate Synthase"/>
    <property type="match status" value="1"/>
</dbReference>
<dbReference type="Pfam" id="PF00348">
    <property type="entry name" value="polyprenyl_synt"/>
    <property type="match status" value="1"/>
</dbReference>
<dbReference type="EMBL" id="CP024091">
    <property type="protein sequence ID" value="ATP56829.1"/>
    <property type="molecule type" value="Genomic_DNA"/>
</dbReference>
<evidence type="ECO:0000256" key="2">
    <source>
        <dbReference type="ARBA" id="ARBA00006706"/>
    </source>
</evidence>
<dbReference type="SUPFAM" id="SSF48576">
    <property type="entry name" value="Terpenoid synthases"/>
    <property type="match status" value="1"/>
</dbReference>
<dbReference type="Proteomes" id="UP000223749">
    <property type="component" value="Chromosome"/>
</dbReference>
<dbReference type="InterPro" id="IPR000092">
    <property type="entry name" value="Polyprenyl_synt"/>
</dbReference>
<reference evidence="7 8" key="1">
    <citation type="submission" date="2017-10" db="EMBL/GenBank/DDBJ databases">
        <title>Whole genome of Pedobacter ginsengisoli T01R-27 isolated from tomato rhizosphere.</title>
        <authorList>
            <person name="Weon H.-Y."/>
            <person name="Lee S.A."/>
            <person name="Sang M.K."/>
            <person name="Song J."/>
        </authorList>
    </citation>
    <scope>NUCLEOTIDE SEQUENCE [LARGE SCALE GENOMIC DNA]</scope>
    <source>
        <strain evidence="7 8">T01R-27</strain>
    </source>
</reference>
<dbReference type="PROSITE" id="PS00444">
    <property type="entry name" value="POLYPRENYL_SYNTHASE_2"/>
    <property type="match status" value="1"/>
</dbReference>
<dbReference type="GO" id="GO:0046872">
    <property type="term" value="F:metal ion binding"/>
    <property type="evidence" value="ECO:0007669"/>
    <property type="project" value="UniProtKB-KW"/>
</dbReference>
<keyword evidence="8" id="KW-1185">Reference proteome</keyword>
<organism evidence="7 8">
    <name type="scientific">Pedobacter ginsengisoli</name>
    <dbReference type="NCBI Taxonomy" id="363852"/>
    <lineage>
        <taxon>Bacteria</taxon>
        <taxon>Pseudomonadati</taxon>
        <taxon>Bacteroidota</taxon>
        <taxon>Sphingobacteriia</taxon>
        <taxon>Sphingobacteriales</taxon>
        <taxon>Sphingobacteriaceae</taxon>
        <taxon>Pedobacter</taxon>
    </lineage>
</organism>
<dbReference type="OrthoDB" id="9805316at2"/>
<dbReference type="InterPro" id="IPR008949">
    <property type="entry name" value="Isoprenoid_synthase_dom_sf"/>
</dbReference>